<evidence type="ECO:0000313" key="1">
    <source>
        <dbReference type="EMBL" id="VUC37613.1"/>
    </source>
</evidence>
<proteinExistence type="predicted"/>
<dbReference type="EMBL" id="CABFNS010001012">
    <property type="protein sequence ID" value="VUC37613.1"/>
    <property type="molecule type" value="Genomic_DNA"/>
</dbReference>
<reference evidence="1 2" key="1">
    <citation type="submission" date="2019-06" db="EMBL/GenBank/DDBJ databases">
        <authorList>
            <person name="Broberg M."/>
        </authorList>
    </citation>
    <scope>NUCLEOTIDE SEQUENCE [LARGE SCALE GENOMIC DNA]</scope>
</reference>
<evidence type="ECO:0000313" key="2">
    <source>
        <dbReference type="Proteomes" id="UP000766486"/>
    </source>
</evidence>
<protein>
    <submittedName>
        <fullName evidence="1">Uncharacterized protein</fullName>
    </submittedName>
</protein>
<keyword evidence="2" id="KW-1185">Reference proteome</keyword>
<dbReference type="Proteomes" id="UP000766486">
    <property type="component" value="Unassembled WGS sequence"/>
</dbReference>
<accession>A0ABY6V1I0</accession>
<comment type="caution">
    <text evidence="1">The sequence shown here is derived from an EMBL/GenBank/DDBJ whole genome shotgun (WGS) entry which is preliminary data.</text>
</comment>
<organism evidence="1 2">
    <name type="scientific">Bionectria ochroleuca</name>
    <name type="common">Gliocladium roseum</name>
    <dbReference type="NCBI Taxonomy" id="29856"/>
    <lineage>
        <taxon>Eukaryota</taxon>
        <taxon>Fungi</taxon>
        <taxon>Dikarya</taxon>
        <taxon>Ascomycota</taxon>
        <taxon>Pezizomycotina</taxon>
        <taxon>Sordariomycetes</taxon>
        <taxon>Hypocreomycetidae</taxon>
        <taxon>Hypocreales</taxon>
        <taxon>Bionectriaceae</taxon>
        <taxon>Clonostachys</taxon>
    </lineage>
</organism>
<gene>
    <name evidence="1" type="ORF">CLO192961_LOCUS476213</name>
</gene>
<name>A0ABY6V1I0_BIOOC</name>
<sequence length="121" mass="14255">MSGSHRVDETDSLFAYPSVDEWMEATEAGINYWAGQIQGGGCAEACDQIAQLSDRIIRLESTPMTEDQKKGWKREFAWKFEFLEKLCKDHLKDLPHANRKDWKKELWKVKEEYKNAIRFLR</sequence>